<feature type="transmembrane region" description="Helical" evidence="1">
    <location>
        <begin position="12"/>
        <end position="34"/>
    </location>
</feature>
<feature type="transmembrane region" description="Helical" evidence="1">
    <location>
        <begin position="159"/>
        <end position="179"/>
    </location>
</feature>
<sequence length="564" mass="65234">MFKNVRKNKRNIWELFGIIVSFGLITILFSYSLWSTKKYPVIISSDFFFHMNRLKSFLVSVQHQQYFPRIAVTFLNYNGYASPMFYSNLIFYPLIFWAKFSFSYLTLYKILIMITTFSGLVITYVCAWTFTKKQLLAYLIAILYMTSIFYQYELLVRNALGEGVAMIFLPIVLLGMYRLVNASNHGWLCLCLGMTLLVYTHLITTVMCGIMLLFYLIFNVKKVLQNKLILVNLIKASVVSFLLSATFLLPMLEQLKRVPMFINASEIGNINHFIKSPFDLFSGTFANSLESTNLGIIFTLVVGIRIIMCHKQKWLIYGDRFIILGIVIAISSTNVLPWEQLLDYTKLAFLQYPLRLNVLATLLLAIGSGMYIYGELQCYKSKGRRLEIYKILAIVLILFMDFSVIFSITSPTRKSYEKFVNSQTAIDSMQIGNGKEYLPIGTKQQFLSNDVKALRGRTTRVSRKLNEFKIRYQLSKTSNEGKLVVPLLMYPGYAATENKHELKIRQTKNHQICVYPKRSGIIHIWYRGTDVQKYASLVSISTLIILVIFQFFSFIRRQTHLKTT</sequence>
<dbReference type="EMBL" id="KT149389">
    <property type="protein sequence ID" value="ALO75846.1"/>
    <property type="molecule type" value="Genomic_DNA"/>
</dbReference>
<geneLocation type="plasmid" evidence="2">
    <name>pBM3</name>
</geneLocation>
<feature type="transmembrane region" description="Helical" evidence="1">
    <location>
        <begin position="534"/>
        <end position="555"/>
    </location>
</feature>
<feature type="transmembrane region" description="Helical" evidence="1">
    <location>
        <begin position="388"/>
        <end position="408"/>
    </location>
</feature>
<name>A0A0S2MME4_LACPN</name>
<dbReference type="AlphaFoldDB" id="A0A0S2MME4"/>
<feature type="transmembrane region" description="Helical" evidence="1">
    <location>
        <begin position="110"/>
        <end position="130"/>
    </location>
</feature>
<keyword evidence="1" id="KW-0472">Membrane</keyword>
<accession>A0A0S2MME4</accession>
<protein>
    <submittedName>
        <fullName evidence="2">Cell surface protein</fullName>
    </submittedName>
</protein>
<reference evidence="2" key="1">
    <citation type="submission" date="2015-06" db="EMBL/GenBank/DDBJ databases">
        <title>Sequence analysis and characterization of plasmids derived from Lactobacillus plantarum BM4.</title>
        <authorList>
            <person name="Xie Y."/>
            <person name="Zhang H."/>
            <person name="Jin J."/>
        </authorList>
    </citation>
    <scope>NUCLEOTIDE SEQUENCE</scope>
    <source>
        <strain evidence="2">BM4</strain>
        <plasmid evidence="2">pBM3</plasmid>
    </source>
</reference>
<organism evidence="2">
    <name type="scientific">Lactiplantibacillus plantarum</name>
    <name type="common">Lactobacillus plantarum</name>
    <dbReference type="NCBI Taxonomy" id="1590"/>
    <lineage>
        <taxon>Bacteria</taxon>
        <taxon>Bacillati</taxon>
        <taxon>Bacillota</taxon>
        <taxon>Bacilli</taxon>
        <taxon>Lactobacillales</taxon>
        <taxon>Lactobacillaceae</taxon>
        <taxon>Lactiplantibacillus</taxon>
    </lineage>
</organism>
<feature type="transmembrane region" description="Helical" evidence="1">
    <location>
        <begin position="358"/>
        <end position="376"/>
    </location>
</feature>
<keyword evidence="1" id="KW-0812">Transmembrane</keyword>
<proteinExistence type="predicted"/>
<evidence type="ECO:0000313" key="2">
    <source>
        <dbReference type="EMBL" id="ALO75846.1"/>
    </source>
</evidence>
<feature type="transmembrane region" description="Helical" evidence="1">
    <location>
        <begin position="230"/>
        <end position="252"/>
    </location>
</feature>
<feature type="transmembrane region" description="Helical" evidence="1">
    <location>
        <begin position="185"/>
        <end position="218"/>
    </location>
</feature>
<evidence type="ECO:0000256" key="1">
    <source>
        <dbReference type="SAM" id="Phobius"/>
    </source>
</evidence>
<feature type="transmembrane region" description="Helical" evidence="1">
    <location>
        <begin position="136"/>
        <end position="152"/>
    </location>
</feature>
<keyword evidence="2" id="KW-0614">Plasmid</keyword>
<feature type="transmembrane region" description="Helical" evidence="1">
    <location>
        <begin position="80"/>
        <end position="98"/>
    </location>
</feature>
<keyword evidence="1" id="KW-1133">Transmembrane helix</keyword>
<feature type="transmembrane region" description="Helical" evidence="1">
    <location>
        <begin position="321"/>
        <end position="338"/>
    </location>
</feature>
<feature type="transmembrane region" description="Helical" evidence="1">
    <location>
        <begin position="291"/>
        <end position="309"/>
    </location>
</feature>